<protein>
    <recommendedName>
        <fullName evidence="3">Addiction module antitoxin, RelB/DinJ family</fullName>
    </recommendedName>
</protein>
<name>A0A174ZHB1_9FIRM</name>
<evidence type="ECO:0008006" key="3">
    <source>
        <dbReference type="Google" id="ProtNLM"/>
    </source>
</evidence>
<dbReference type="Proteomes" id="UP000095662">
    <property type="component" value="Unassembled WGS sequence"/>
</dbReference>
<reference evidence="1 2" key="1">
    <citation type="submission" date="2015-09" db="EMBL/GenBank/DDBJ databases">
        <authorList>
            <consortium name="Pathogen Informatics"/>
        </authorList>
    </citation>
    <scope>NUCLEOTIDE SEQUENCE [LARGE SCALE GENOMIC DNA]</scope>
    <source>
        <strain evidence="1 2">2789STDY5834928</strain>
    </source>
</reference>
<proteinExistence type="predicted"/>
<dbReference type="OrthoDB" id="9804867at2"/>
<dbReference type="AlphaFoldDB" id="A0A174ZHB1"/>
<gene>
    <name evidence="1" type="ORF">ERS852540_01321</name>
</gene>
<sequence length="56" mass="6148">MAGFNENADKKIKISSKPNAVTIEAIREVQQMKSGAVTDKTSYDDVDKMISDILDS</sequence>
<organism evidence="1 2">
    <name type="scientific">[Eubacterium] siraeum</name>
    <dbReference type="NCBI Taxonomy" id="39492"/>
    <lineage>
        <taxon>Bacteria</taxon>
        <taxon>Bacillati</taxon>
        <taxon>Bacillota</taxon>
        <taxon>Clostridia</taxon>
        <taxon>Eubacteriales</taxon>
        <taxon>Oscillospiraceae</taxon>
        <taxon>Oscillospiraceae incertae sedis</taxon>
    </lineage>
</organism>
<accession>A0A174ZHB1</accession>
<evidence type="ECO:0000313" key="1">
    <source>
        <dbReference type="EMBL" id="CUQ86594.1"/>
    </source>
</evidence>
<dbReference type="EMBL" id="CZBY01000009">
    <property type="protein sequence ID" value="CUQ86594.1"/>
    <property type="molecule type" value="Genomic_DNA"/>
</dbReference>
<evidence type="ECO:0000313" key="2">
    <source>
        <dbReference type="Proteomes" id="UP000095662"/>
    </source>
</evidence>